<name>A0A016V5V9_9BILA</name>
<keyword evidence="2" id="KW-1185">Reference proteome</keyword>
<dbReference type="Proteomes" id="UP000024635">
    <property type="component" value="Unassembled WGS sequence"/>
</dbReference>
<organism evidence="1 2">
    <name type="scientific">Ancylostoma ceylanicum</name>
    <dbReference type="NCBI Taxonomy" id="53326"/>
    <lineage>
        <taxon>Eukaryota</taxon>
        <taxon>Metazoa</taxon>
        <taxon>Ecdysozoa</taxon>
        <taxon>Nematoda</taxon>
        <taxon>Chromadorea</taxon>
        <taxon>Rhabditida</taxon>
        <taxon>Rhabditina</taxon>
        <taxon>Rhabditomorpha</taxon>
        <taxon>Strongyloidea</taxon>
        <taxon>Ancylostomatidae</taxon>
        <taxon>Ancylostomatinae</taxon>
        <taxon>Ancylostoma</taxon>
    </lineage>
</organism>
<reference evidence="2" key="1">
    <citation type="journal article" date="2015" name="Nat. Genet.">
        <title>The genome and transcriptome of the zoonotic hookworm Ancylostoma ceylanicum identify infection-specific gene families.</title>
        <authorList>
            <person name="Schwarz E.M."/>
            <person name="Hu Y."/>
            <person name="Antoshechkin I."/>
            <person name="Miller M.M."/>
            <person name="Sternberg P.W."/>
            <person name="Aroian R.V."/>
        </authorList>
    </citation>
    <scope>NUCLEOTIDE SEQUENCE</scope>
    <source>
        <strain evidence="2">HY135</strain>
    </source>
</reference>
<sequence length="82" mass="9407">MRRNPIRMMWAATVGYKVGTTRRGFIYSRQAHDFASAVSIRGFCMFSLQISQFLSISHVSPKFSFCTAYRDSWTLVCPNSTK</sequence>
<dbReference type="EMBL" id="JARK01001353">
    <property type="protein sequence ID" value="EYC22651.1"/>
    <property type="molecule type" value="Genomic_DNA"/>
</dbReference>
<protein>
    <submittedName>
        <fullName evidence="1">Uncharacterized protein</fullName>
    </submittedName>
</protein>
<comment type="caution">
    <text evidence="1">The sequence shown here is derived from an EMBL/GenBank/DDBJ whole genome shotgun (WGS) entry which is preliminary data.</text>
</comment>
<evidence type="ECO:0000313" key="1">
    <source>
        <dbReference type="EMBL" id="EYC22651.1"/>
    </source>
</evidence>
<proteinExistence type="predicted"/>
<dbReference type="AlphaFoldDB" id="A0A016V5V9"/>
<accession>A0A016V5V9</accession>
<evidence type="ECO:0000313" key="2">
    <source>
        <dbReference type="Proteomes" id="UP000024635"/>
    </source>
</evidence>
<gene>
    <name evidence="1" type="primary">Acey_s0017.g3474</name>
    <name evidence="1" type="ORF">Y032_0017g3474</name>
</gene>